<reference evidence="3" key="2">
    <citation type="journal article" date="2021" name="PeerJ">
        <title>Extensive microbial diversity within the chicken gut microbiome revealed by metagenomics and culture.</title>
        <authorList>
            <person name="Gilroy R."/>
            <person name="Ravi A."/>
            <person name="Getino M."/>
            <person name="Pursley I."/>
            <person name="Horton D.L."/>
            <person name="Alikhan N.F."/>
            <person name="Baker D."/>
            <person name="Gharbi K."/>
            <person name="Hall N."/>
            <person name="Watson M."/>
            <person name="Adriaenssens E.M."/>
            <person name="Foster-Nyarko E."/>
            <person name="Jarju S."/>
            <person name="Secka A."/>
            <person name="Antonio M."/>
            <person name="Oren A."/>
            <person name="Chaudhuri R.R."/>
            <person name="La Ragione R."/>
            <person name="Hildebrand F."/>
            <person name="Pallen M.J."/>
        </authorList>
    </citation>
    <scope>NUCLEOTIDE SEQUENCE</scope>
    <source>
        <strain evidence="3">G3-3990</strain>
    </source>
</reference>
<sequence length="438" mass="51574">MRFICVILLCLTFQTLYSNAQVYRIELENDSANYRYTYWYNENGQKTMEVKQRYVGTALENVSQKEWSYTAGLCVSETQREWANGGWMLKDRFDYVYNGNELLETATHVSFDENQNEQYQTKHGIVYTADEQIDREEQYAWMQDSWVLQSTVDYTYDQQKCISKVISQLGSPLYKIDYSYNEANKPYRQVVQQYVDGEWLNEERYSTYYNVDGEHIDLLRKELWQKQDSGFAWVNSEQTTYTYSPDYLLLSEIYQNWETSFWGWGVAYHYTYENGKMKSKTYSVSLYNDWRNMFSVQYDYIDSQEFLLQADAAYEYWGGQEGMPYTTFIPFAVNGVDISDVQYANYLEITGDRLSTIVPNMNSEYNTRVYPNPSDGIFYLEGDEIAAWILYSLNGQKITSSVQAGTLSMIDLSSLANGIYLLEVYNNETIEIHKIIKH</sequence>
<accession>A0A9D9N5M7</accession>
<dbReference type="NCBIfam" id="TIGR04183">
    <property type="entry name" value="Por_Secre_tail"/>
    <property type="match status" value="1"/>
</dbReference>
<evidence type="ECO:0000256" key="1">
    <source>
        <dbReference type="SAM" id="SignalP"/>
    </source>
</evidence>
<dbReference type="InterPro" id="IPR026444">
    <property type="entry name" value="Secre_tail"/>
</dbReference>
<evidence type="ECO:0000313" key="4">
    <source>
        <dbReference type="Proteomes" id="UP000823641"/>
    </source>
</evidence>
<dbReference type="Proteomes" id="UP000823641">
    <property type="component" value="Unassembled WGS sequence"/>
</dbReference>
<dbReference type="AlphaFoldDB" id="A0A9D9N5M7"/>
<evidence type="ECO:0000259" key="2">
    <source>
        <dbReference type="Pfam" id="PF18962"/>
    </source>
</evidence>
<evidence type="ECO:0000313" key="3">
    <source>
        <dbReference type="EMBL" id="MBO8461075.1"/>
    </source>
</evidence>
<dbReference type="EMBL" id="JADIMG010000111">
    <property type="protein sequence ID" value="MBO8461075.1"/>
    <property type="molecule type" value="Genomic_DNA"/>
</dbReference>
<proteinExistence type="predicted"/>
<organism evidence="3 4">
    <name type="scientific">Candidatus Gallipaludibacter merdavium</name>
    <dbReference type="NCBI Taxonomy" id="2840839"/>
    <lineage>
        <taxon>Bacteria</taxon>
        <taxon>Pseudomonadati</taxon>
        <taxon>Bacteroidota</taxon>
        <taxon>Bacteroidia</taxon>
        <taxon>Bacteroidales</taxon>
        <taxon>Candidatus Gallipaludibacter</taxon>
    </lineage>
</organism>
<protein>
    <submittedName>
        <fullName evidence="3">T9SS type A sorting domain-containing protein</fullName>
    </submittedName>
</protein>
<name>A0A9D9N5M7_9BACT</name>
<gene>
    <name evidence="3" type="ORF">IAA73_12220</name>
</gene>
<dbReference type="Pfam" id="PF18962">
    <property type="entry name" value="Por_Secre_tail"/>
    <property type="match status" value="1"/>
</dbReference>
<reference evidence="3" key="1">
    <citation type="submission" date="2020-10" db="EMBL/GenBank/DDBJ databases">
        <authorList>
            <person name="Gilroy R."/>
        </authorList>
    </citation>
    <scope>NUCLEOTIDE SEQUENCE</scope>
    <source>
        <strain evidence="3">G3-3990</strain>
    </source>
</reference>
<feature type="chain" id="PRO_5038395181" evidence="1">
    <location>
        <begin position="21"/>
        <end position="438"/>
    </location>
</feature>
<feature type="domain" description="Secretion system C-terminal sorting" evidence="2">
    <location>
        <begin position="369"/>
        <end position="436"/>
    </location>
</feature>
<keyword evidence="1" id="KW-0732">Signal</keyword>
<feature type="signal peptide" evidence="1">
    <location>
        <begin position="1"/>
        <end position="20"/>
    </location>
</feature>
<comment type="caution">
    <text evidence="3">The sequence shown here is derived from an EMBL/GenBank/DDBJ whole genome shotgun (WGS) entry which is preliminary data.</text>
</comment>